<protein>
    <submittedName>
        <fullName evidence="1">Uncharacterized protein</fullName>
    </submittedName>
</protein>
<name>A0A7W8N4Y4_9BACT</name>
<sequence length="96" mass="10499">MLMPLLGRSVVLGDLLRGDLDGAVLLDHFCDLVIGLAALAQRLNLIADHADEGLDRKLFRSESGGRTESFLGFDGFFNRVHLGFAHVGLSFRTTNE</sequence>
<organism evidence="1 2">
    <name type="scientific">Tunturiibacter lichenicola</name>
    <dbReference type="NCBI Taxonomy" id="2051959"/>
    <lineage>
        <taxon>Bacteria</taxon>
        <taxon>Pseudomonadati</taxon>
        <taxon>Acidobacteriota</taxon>
        <taxon>Terriglobia</taxon>
        <taxon>Terriglobales</taxon>
        <taxon>Acidobacteriaceae</taxon>
        <taxon>Tunturiibacter</taxon>
    </lineage>
</organism>
<dbReference type="EMBL" id="JACHDZ010000002">
    <property type="protein sequence ID" value="MBB5343400.1"/>
    <property type="molecule type" value="Genomic_DNA"/>
</dbReference>
<evidence type="ECO:0000313" key="1">
    <source>
        <dbReference type="EMBL" id="MBB5343400.1"/>
    </source>
</evidence>
<reference evidence="1 2" key="1">
    <citation type="submission" date="2020-08" db="EMBL/GenBank/DDBJ databases">
        <title>Genomic Encyclopedia of Type Strains, Phase IV (KMG-V): Genome sequencing to study the core and pangenomes of soil and plant-associated prokaryotes.</title>
        <authorList>
            <person name="Whitman W."/>
        </authorList>
    </citation>
    <scope>NUCLEOTIDE SEQUENCE [LARGE SCALE GENOMIC DNA]</scope>
    <source>
        <strain evidence="1 2">M8US30</strain>
    </source>
</reference>
<comment type="caution">
    <text evidence="1">The sequence shown here is derived from an EMBL/GenBank/DDBJ whole genome shotgun (WGS) entry which is preliminary data.</text>
</comment>
<dbReference type="AlphaFoldDB" id="A0A7W8N4Y4"/>
<evidence type="ECO:0000313" key="2">
    <source>
        <dbReference type="Proteomes" id="UP000569092"/>
    </source>
</evidence>
<accession>A0A7W8N4Y4</accession>
<proteinExistence type="predicted"/>
<gene>
    <name evidence="1" type="ORF">HDF10_001375</name>
</gene>
<dbReference type="Proteomes" id="UP000569092">
    <property type="component" value="Unassembled WGS sequence"/>
</dbReference>